<protein>
    <submittedName>
        <fullName evidence="2">Uncharacterized protein</fullName>
    </submittedName>
</protein>
<feature type="region of interest" description="Disordered" evidence="1">
    <location>
        <begin position="692"/>
        <end position="739"/>
    </location>
</feature>
<feature type="region of interest" description="Disordered" evidence="1">
    <location>
        <begin position="475"/>
        <end position="502"/>
    </location>
</feature>
<feature type="compositionally biased region" description="Basic and acidic residues" evidence="1">
    <location>
        <begin position="590"/>
        <end position="600"/>
    </location>
</feature>
<dbReference type="OrthoDB" id="3946750at2759"/>
<keyword evidence="3" id="KW-1185">Reference proteome</keyword>
<sequence length="1060" mass="119298">MLSTARSSRAKALQPRAPGSTTLSSTALQLRCGLQTRQFCFGAWSVSSGSGSHYDGRRRHRARYQYMESLNRNLSWDKDANKTIKKAMAAFAQASKRHDKKYVNVDEIKSWSDEFSGARPGKNIEDVERGAIDHLIRGDKPLNYGYDMWKSHLNNIRSYLESQRGSKPIPKDLKAEAETVIDPITNRRVPKSSASMMYNDLDGYRPTEFSTSEPLNSSPRYDDLDRYGPVKGSTAPQRKTHYKDLDQYGSALWNEPDGVQKASPEASQQYEDLDKYANDSPDTRKATPEEQSEYHDLDKYKPVEWNEPNGQQEKTSEELSKNYKDLDQYRAVRWNEPNGLQSKTKEELSQDYDDLHKYGAVRWNEPDGLRKETKEELSKDYDDLHKYGAVHWNEPDGLRKQTPEELSKDYNDLSGYGPVTWSEPDGLRRLTPEEQSKNYKDLDGYNAPFVAKLSTLQAHAAAQMDATVRGEPLAAKVDTPSVDPASEYKDLNEYGPVHWNEPDGLRKLTAEELSKKYDDLHLYGEVKWNEPDGLRKPTPEEESKAYTDVPLYAPRDLEPETARIHPEQASKSYKDLPAYRHYDSSSSTRIHPEEASKNYQDLDKYAAYENDGPVRVHPEQASKHYTDLSKYSAGVEAAGADANAQHPELNDYTDLDKYSQSAFDSVDTPYPAHPEEVTKVYKDLNRYSAIHYNEPDGKSVSKPDAVAHGLEEFDSKAGPQDTRSGPSVTYPLHHRTNPDCEVDSLTAEDIRATTLRRAEQDQSKPDDLEPQLTGNYVRDFPEEFATSWTETSSTLVPKDQDQVEDQDGAEVSSMDESFPTEDNKIQPAIDRYWAKIDMEIKDPYSHTPQGLETSFAEECGRDTLPAMEKHYTKPDDLSMYKILAFDALSQSMSIADATTTMENDSPSTLSDILLRLTSPSKFLPHFESLQAQGYEVASGSGDVLIFRKVREGDGRPAFPPRINPIDMTGKPAIGNFASPTGFVNYDALEPTPKPAPPFRPATEPEPEQAPIKGRKKRRLGRKLVLGTAGLAGSAYAAAVMGEYYSTKGVREEAKRGVSKG</sequence>
<evidence type="ECO:0000256" key="1">
    <source>
        <dbReference type="SAM" id="MobiDB-lite"/>
    </source>
</evidence>
<reference evidence="2" key="1">
    <citation type="journal article" date="2021" name="Nat. Commun.">
        <title>Genetic determinants of endophytism in the Arabidopsis root mycobiome.</title>
        <authorList>
            <person name="Mesny F."/>
            <person name="Miyauchi S."/>
            <person name="Thiergart T."/>
            <person name="Pickel B."/>
            <person name="Atanasova L."/>
            <person name="Karlsson M."/>
            <person name="Huettel B."/>
            <person name="Barry K.W."/>
            <person name="Haridas S."/>
            <person name="Chen C."/>
            <person name="Bauer D."/>
            <person name="Andreopoulos W."/>
            <person name="Pangilinan J."/>
            <person name="LaButti K."/>
            <person name="Riley R."/>
            <person name="Lipzen A."/>
            <person name="Clum A."/>
            <person name="Drula E."/>
            <person name="Henrissat B."/>
            <person name="Kohler A."/>
            <person name="Grigoriev I.V."/>
            <person name="Martin F.M."/>
            <person name="Hacquard S."/>
        </authorList>
    </citation>
    <scope>NUCLEOTIDE SEQUENCE</scope>
    <source>
        <strain evidence="2">MPI-CAGE-AT-0021</strain>
    </source>
</reference>
<organism evidence="2 3">
    <name type="scientific">Dactylonectria estremocensis</name>
    <dbReference type="NCBI Taxonomy" id="1079267"/>
    <lineage>
        <taxon>Eukaryota</taxon>
        <taxon>Fungi</taxon>
        <taxon>Dikarya</taxon>
        <taxon>Ascomycota</taxon>
        <taxon>Pezizomycotina</taxon>
        <taxon>Sordariomycetes</taxon>
        <taxon>Hypocreomycetidae</taxon>
        <taxon>Hypocreales</taxon>
        <taxon>Nectriaceae</taxon>
        <taxon>Dactylonectria</taxon>
    </lineage>
</organism>
<feature type="region of interest" description="Disordered" evidence="1">
    <location>
        <begin position="1"/>
        <end position="21"/>
    </location>
</feature>
<comment type="caution">
    <text evidence="2">The sequence shown here is derived from an EMBL/GenBank/DDBJ whole genome shotgun (WGS) entry which is preliminary data.</text>
</comment>
<feature type="region of interest" description="Disordered" evidence="1">
    <location>
        <begin position="788"/>
        <end position="821"/>
    </location>
</feature>
<feature type="region of interest" description="Disordered" evidence="1">
    <location>
        <begin position="990"/>
        <end position="1018"/>
    </location>
</feature>
<feature type="compositionally biased region" description="Basic and acidic residues" evidence="1">
    <location>
        <begin position="529"/>
        <end position="545"/>
    </location>
</feature>
<evidence type="ECO:0000313" key="2">
    <source>
        <dbReference type="EMBL" id="KAH7134627.1"/>
    </source>
</evidence>
<accession>A0A9P9IV30</accession>
<dbReference type="EMBL" id="JAGMUU010000017">
    <property type="protein sequence ID" value="KAH7134627.1"/>
    <property type="molecule type" value="Genomic_DNA"/>
</dbReference>
<name>A0A9P9IV30_9HYPO</name>
<feature type="region of interest" description="Disordered" evidence="1">
    <location>
        <begin position="275"/>
        <end position="322"/>
    </location>
</feature>
<feature type="region of interest" description="Disordered" evidence="1">
    <location>
        <begin position="205"/>
        <end position="242"/>
    </location>
</feature>
<feature type="region of interest" description="Disordered" evidence="1">
    <location>
        <begin position="529"/>
        <end position="600"/>
    </location>
</feature>
<feature type="compositionally biased region" description="Basic and acidic residues" evidence="1">
    <location>
        <begin position="275"/>
        <end position="304"/>
    </location>
</feature>
<feature type="region of interest" description="Disordered" evidence="1">
    <location>
        <begin position="408"/>
        <end position="432"/>
    </location>
</feature>
<dbReference type="Proteomes" id="UP000717696">
    <property type="component" value="Unassembled WGS sequence"/>
</dbReference>
<evidence type="ECO:0000313" key="3">
    <source>
        <dbReference type="Proteomes" id="UP000717696"/>
    </source>
</evidence>
<gene>
    <name evidence="2" type="ORF">B0J13DRAFT_609982</name>
</gene>
<feature type="compositionally biased region" description="Basic and acidic residues" evidence="1">
    <location>
        <begin position="555"/>
        <end position="583"/>
    </location>
</feature>
<proteinExistence type="predicted"/>
<feature type="compositionally biased region" description="Polar residues" evidence="1">
    <location>
        <begin position="208"/>
        <end position="219"/>
    </location>
</feature>
<dbReference type="AlphaFoldDB" id="A0A9P9IV30"/>